<reference evidence="2" key="1">
    <citation type="submission" date="2020-04" db="EMBL/GenBank/DDBJ databases">
        <authorList>
            <person name="Chiriac C."/>
            <person name="Salcher M."/>
            <person name="Ghai R."/>
            <person name="Kavagutti S V."/>
        </authorList>
    </citation>
    <scope>NUCLEOTIDE SEQUENCE</scope>
</reference>
<evidence type="ECO:0008006" key="3">
    <source>
        <dbReference type="Google" id="ProtNLM"/>
    </source>
</evidence>
<evidence type="ECO:0000256" key="1">
    <source>
        <dbReference type="SAM" id="MobiDB-lite"/>
    </source>
</evidence>
<proteinExistence type="predicted"/>
<protein>
    <recommendedName>
        <fullName evidence="3">Lipoprotein</fullName>
    </recommendedName>
</protein>
<gene>
    <name evidence="2" type="ORF">UFOVP134_21</name>
</gene>
<accession>A0A6J5LBU7</accession>
<organism evidence="2">
    <name type="scientific">uncultured Caudovirales phage</name>
    <dbReference type="NCBI Taxonomy" id="2100421"/>
    <lineage>
        <taxon>Viruses</taxon>
        <taxon>Duplodnaviria</taxon>
        <taxon>Heunggongvirae</taxon>
        <taxon>Uroviricota</taxon>
        <taxon>Caudoviricetes</taxon>
        <taxon>Peduoviridae</taxon>
        <taxon>Maltschvirus</taxon>
        <taxon>Maltschvirus maltsch</taxon>
    </lineage>
</organism>
<feature type="region of interest" description="Disordered" evidence="1">
    <location>
        <begin position="65"/>
        <end position="86"/>
    </location>
</feature>
<dbReference type="EMBL" id="LR796258">
    <property type="protein sequence ID" value="CAB4132078.1"/>
    <property type="molecule type" value="Genomic_DNA"/>
</dbReference>
<feature type="compositionally biased region" description="Basic and acidic residues" evidence="1">
    <location>
        <begin position="72"/>
        <end position="86"/>
    </location>
</feature>
<name>A0A6J5LBU7_9CAUD</name>
<evidence type="ECO:0000313" key="2">
    <source>
        <dbReference type="EMBL" id="CAB4132078.1"/>
    </source>
</evidence>
<sequence length="86" mass="8861">MNAGASLSTPGRLKRRGLAARPRFVALAALLLSGCAALPSVVLPERGDCVANGVTVTITFPNGKTSEGAGCVEERPYPGMERPGHD</sequence>